<protein>
    <recommendedName>
        <fullName evidence="2">Lipid/polyisoprenoid-binding YceI-like domain-containing protein</fullName>
    </recommendedName>
</protein>
<sequence>HMMISTARGVFERFSGTVDADENNPTAAKVNVQIETASINTRDEKRDGHLRSPDFFDSENFPYMTFVSKRVEQIDGENGKLIGDLTIKDVTREVVLNFEYAGQSKSPWGTTSAGFSAETKINRKDWNLNWNVALETGGWLVADEVKIHIDLELVKTVEQPAEATATA</sequence>
<comment type="similarity">
    <text evidence="1">Belongs to the UPF0312 family.</text>
</comment>
<evidence type="ECO:0000313" key="4">
    <source>
        <dbReference type="Proteomes" id="UP000050509"/>
    </source>
</evidence>
<evidence type="ECO:0000256" key="1">
    <source>
        <dbReference type="ARBA" id="ARBA00008812"/>
    </source>
</evidence>
<dbReference type="SUPFAM" id="SSF101874">
    <property type="entry name" value="YceI-like"/>
    <property type="match status" value="1"/>
</dbReference>
<keyword evidence="4" id="KW-1185">Reference proteome</keyword>
<dbReference type="PATRIC" id="fig|186479.3.peg.1264"/>
<dbReference type="PANTHER" id="PTHR34406">
    <property type="entry name" value="PROTEIN YCEI"/>
    <property type="match status" value="1"/>
</dbReference>
<gene>
    <name evidence="3" type="ORF">SE17_25770</name>
</gene>
<feature type="non-terminal residue" evidence="3">
    <location>
        <position position="1"/>
    </location>
</feature>
<reference evidence="3 4" key="1">
    <citation type="submission" date="2015-09" db="EMBL/GenBank/DDBJ databases">
        <title>Draft genome sequence of Kouleothrix aurantiaca JCM 19913.</title>
        <authorList>
            <person name="Hemp J."/>
        </authorList>
    </citation>
    <scope>NUCLEOTIDE SEQUENCE [LARGE SCALE GENOMIC DNA]</scope>
    <source>
        <strain evidence="3 4">COM-B</strain>
    </source>
</reference>
<dbReference type="Proteomes" id="UP000050509">
    <property type="component" value="Unassembled WGS sequence"/>
</dbReference>
<dbReference type="EMBL" id="LJCR01001289">
    <property type="protein sequence ID" value="KPV50638.1"/>
    <property type="molecule type" value="Genomic_DNA"/>
</dbReference>
<dbReference type="PANTHER" id="PTHR34406:SF1">
    <property type="entry name" value="PROTEIN YCEI"/>
    <property type="match status" value="1"/>
</dbReference>
<dbReference type="InterPro" id="IPR036761">
    <property type="entry name" value="TTHA0802/YceI-like_sf"/>
</dbReference>
<comment type="caution">
    <text evidence="3">The sequence shown here is derived from an EMBL/GenBank/DDBJ whole genome shotgun (WGS) entry which is preliminary data.</text>
</comment>
<organism evidence="3 4">
    <name type="scientific">Kouleothrix aurantiaca</name>
    <dbReference type="NCBI Taxonomy" id="186479"/>
    <lineage>
        <taxon>Bacteria</taxon>
        <taxon>Bacillati</taxon>
        <taxon>Chloroflexota</taxon>
        <taxon>Chloroflexia</taxon>
        <taxon>Chloroflexales</taxon>
        <taxon>Roseiflexineae</taxon>
        <taxon>Roseiflexaceae</taxon>
        <taxon>Kouleothrix</taxon>
    </lineage>
</organism>
<accession>A0A0P9F2C7</accession>
<feature type="domain" description="Lipid/polyisoprenoid-binding YceI-like" evidence="2">
    <location>
        <begin position="1"/>
        <end position="154"/>
    </location>
</feature>
<dbReference type="Pfam" id="PF04264">
    <property type="entry name" value="YceI"/>
    <property type="match status" value="1"/>
</dbReference>
<proteinExistence type="inferred from homology"/>
<evidence type="ECO:0000313" key="3">
    <source>
        <dbReference type="EMBL" id="KPV50638.1"/>
    </source>
</evidence>
<evidence type="ECO:0000259" key="2">
    <source>
        <dbReference type="SMART" id="SM00867"/>
    </source>
</evidence>
<dbReference type="AlphaFoldDB" id="A0A0P9F2C7"/>
<dbReference type="SMART" id="SM00867">
    <property type="entry name" value="YceI"/>
    <property type="match status" value="1"/>
</dbReference>
<name>A0A0P9F2C7_9CHLR</name>
<dbReference type="InterPro" id="IPR007372">
    <property type="entry name" value="Lipid/polyisoprenoid-bd_YceI"/>
</dbReference>
<dbReference type="Gene3D" id="2.40.128.110">
    <property type="entry name" value="Lipid/polyisoprenoid-binding, YceI-like"/>
    <property type="match status" value="1"/>
</dbReference>